<keyword evidence="1" id="KW-0808">Transferase</keyword>
<dbReference type="PANTHER" id="PTHR21485">
    <property type="entry name" value="HAD SUPERFAMILY MEMBERS CMAS AND KDSC"/>
    <property type="match status" value="1"/>
</dbReference>
<dbReference type="EMBL" id="PEYC01000032">
    <property type="protein sequence ID" value="PIS40085.1"/>
    <property type="molecule type" value="Genomic_DNA"/>
</dbReference>
<evidence type="ECO:0000313" key="2">
    <source>
        <dbReference type="Proteomes" id="UP000231472"/>
    </source>
</evidence>
<dbReference type="InterPro" id="IPR050793">
    <property type="entry name" value="CMP-NeuNAc_synthase"/>
</dbReference>
<sequence>MGGHPLIAYSIAVAKLSNFIERIIVSTDSEEIAQIAKKYGAEVPFLRPKKFATDNAKDIGLIKHAIGWFRRKESFCPDYLVFLRPTTPLRNIEVVDKAISEIIKDKKATALRSGHRFESSAYKLFRKKRNYAEFFGKEDFKPGIEYQDFPRQKLPATYKANGYVDVLLPKTIEKTGMLHGRKIRAFITGEVADIDSLRDLDFARQILKDKEYSSLIDLLEKIKD</sequence>
<dbReference type="Pfam" id="PF02348">
    <property type="entry name" value="CTP_transf_3"/>
    <property type="match status" value="1"/>
</dbReference>
<dbReference type="InterPro" id="IPR029044">
    <property type="entry name" value="Nucleotide-diphossugar_trans"/>
</dbReference>
<dbReference type="AlphaFoldDB" id="A0A2H0YNL2"/>
<gene>
    <name evidence="1" type="ORF">COT32_01705</name>
</gene>
<proteinExistence type="predicted"/>
<dbReference type="GO" id="GO:0008781">
    <property type="term" value="F:N-acylneuraminate cytidylyltransferase activity"/>
    <property type="evidence" value="ECO:0007669"/>
    <property type="project" value="TreeGrafter"/>
</dbReference>
<keyword evidence="1" id="KW-0548">Nucleotidyltransferase</keyword>
<dbReference type="PANTHER" id="PTHR21485:SF6">
    <property type="entry name" value="N-ACYLNEURAMINATE CYTIDYLYLTRANSFERASE-RELATED"/>
    <property type="match status" value="1"/>
</dbReference>
<dbReference type="InterPro" id="IPR003329">
    <property type="entry name" value="Cytidylyl_trans"/>
</dbReference>
<accession>A0A2H0YNL2</accession>
<reference evidence="2" key="1">
    <citation type="submission" date="2017-09" db="EMBL/GenBank/DDBJ databases">
        <title>Depth-based differentiation of microbial function through sediment-hosted aquifers and enrichment of novel symbionts in the deep terrestrial subsurface.</title>
        <authorList>
            <person name="Probst A.J."/>
            <person name="Ladd B."/>
            <person name="Jarett J.K."/>
            <person name="Geller-Mcgrath D.E."/>
            <person name="Sieber C.M.K."/>
            <person name="Emerson J.B."/>
            <person name="Anantharaman K."/>
            <person name="Thomas B.C."/>
            <person name="Malmstrom R."/>
            <person name="Stieglmeier M."/>
            <person name="Klingl A."/>
            <person name="Woyke T."/>
            <person name="Ryan C.M."/>
            <person name="Banfield J.F."/>
        </authorList>
    </citation>
    <scope>NUCLEOTIDE SEQUENCE [LARGE SCALE GENOMIC DNA]</scope>
</reference>
<name>A0A2H0YNL2_9BACT</name>
<comment type="caution">
    <text evidence="1">The sequence shown here is derived from an EMBL/GenBank/DDBJ whole genome shotgun (WGS) entry which is preliminary data.</text>
</comment>
<dbReference type="Gene3D" id="3.90.550.10">
    <property type="entry name" value="Spore Coat Polysaccharide Biosynthesis Protein SpsA, Chain A"/>
    <property type="match status" value="1"/>
</dbReference>
<dbReference type="Proteomes" id="UP000231472">
    <property type="component" value="Unassembled WGS sequence"/>
</dbReference>
<dbReference type="SUPFAM" id="SSF53448">
    <property type="entry name" value="Nucleotide-diphospho-sugar transferases"/>
    <property type="match status" value="1"/>
</dbReference>
<organism evidence="1 2">
    <name type="scientific">Candidatus Nealsonbacteria bacterium CG08_land_8_20_14_0_20_36_22</name>
    <dbReference type="NCBI Taxonomy" id="1974704"/>
    <lineage>
        <taxon>Bacteria</taxon>
        <taxon>Candidatus Nealsoniibacteriota</taxon>
    </lineage>
</organism>
<evidence type="ECO:0000313" key="1">
    <source>
        <dbReference type="EMBL" id="PIS40085.1"/>
    </source>
</evidence>
<dbReference type="CDD" id="cd02513">
    <property type="entry name" value="CMP-NeuAc_Synthase"/>
    <property type="match status" value="1"/>
</dbReference>
<protein>
    <submittedName>
        <fullName evidence="1">Cytidylyltransferase</fullName>
    </submittedName>
</protein>